<keyword evidence="6" id="KW-0472">Membrane</keyword>
<keyword evidence="9" id="KW-0966">Cell projection</keyword>
<dbReference type="GO" id="GO:0009425">
    <property type="term" value="C:bacterial-type flagellum basal body"/>
    <property type="evidence" value="ECO:0007669"/>
    <property type="project" value="UniProtKB-SubCell"/>
</dbReference>
<dbReference type="Pfam" id="PF04347">
    <property type="entry name" value="FliO"/>
    <property type="match status" value="1"/>
</dbReference>
<dbReference type="PANTHER" id="PTHR38766:SF1">
    <property type="entry name" value="FLAGELLAR PROTEIN FLIO"/>
    <property type="match status" value="1"/>
</dbReference>
<dbReference type="GO" id="GO:0005886">
    <property type="term" value="C:plasma membrane"/>
    <property type="evidence" value="ECO:0007669"/>
    <property type="project" value="UniProtKB-SubCell"/>
</dbReference>
<evidence type="ECO:0000256" key="8">
    <source>
        <dbReference type="ARBA" id="ARBA00037937"/>
    </source>
</evidence>
<evidence type="ECO:0000256" key="6">
    <source>
        <dbReference type="ARBA" id="ARBA00023136"/>
    </source>
</evidence>
<keyword evidence="3" id="KW-1003">Cell membrane</keyword>
<dbReference type="RefSeq" id="WP_058934528.1">
    <property type="nucleotide sequence ID" value="NZ_CP013729.1"/>
</dbReference>
<dbReference type="STRING" id="76731.RD2015_1721"/>
<protein>
    <submittedName>
        <fullName evidence="9">Flagellar biogenesis protein</fullName>
    </submittedName>
</protein>
<keyword evidence="10" id="KW-1185">Reference proteome</keyword>
<evidence type="ECO:0000256" key="1">
    <source>
        <dbReference type="ARBA" id="ARBA00004117"/>
    </source>
</evidence>
<proteinExistence type="inferred from homology"/>
<dbReference type="KEGG" id="rdp:RD2015_1721"/>
<dbReference type="OrthoDB" id="8905632at2"/>
<evidence type="ECO:0000313" key="9">
    <source>
        <dbReference type="EMBL" id="ALV06203.1"/>
    </source>
</evidence>
<dbReference type="InterPro" id="IPR052205">
    <property type="entry name" value="FliO/MopB"/>
</dbReference>
<evidence type="ECO:0000256" key="3">
    <source>
        <dbReference type="ARBA" id="ARBA00022475"/>
    </source>
</evidence>
<evidence type="ECO:0000313" key="10">
    <source>
        <dbReference type="Proteomes" id="UP000060699"/>
    </source>
</evidence>
<dbReference type="Proteomes" id="UP000060699">
    <property type="component" value="Chromosome"/>
</dbReference>
<reference evidence="9 10" key="1">
    <citation type="submission" date="2015-12" db="EMBL/GenBank/DDBJ databases">
        <title>Complete genome of Roseateles depolymerans KCTC 42856.</title>
        <authorList>
            <person name="Kim K.M."/>
        </authorList>
    </citation>
    <scope>NUCLEOTIDE SEQUENCE [LARGE SCALE GENOMIC DNA]</scope>
    <source>
        <strain evidence="9 10">KCTC 42856</strain>
    </source>
</reference>
<dbReference type="InterPro" id="IPR022781">
    <property type="entry name" value="Flagellar_biosynth_FliO"/>
</dbReference>
<keyword evidence="7" id="KW-0975">Bacterial flagellum</keyword>
<evidence type="ECO:0000256" key="2">
    <source>
        <dbReference type="ARBA" id="ARBA00004236"/>
    </source>
</evidence>
<comment type="subcellular location">
    <subcellularLocation>
        <location evidence="1">Bacterial flagellum basal body</location>
    </subcellularLocation>
    <subcellularLocation>
        <location evidence="2">Cell membrane</location>
    </subcellularLocation>
</comment>
<keyword evidence="9" id="KW-0282">Flagellum</keyword>
<keyword evidence="5" id="KW-1133">Transmembrane helix</keyword>
<gene>
    <name evidence="9" type="ORF">RD2015_1721</name>
</gene>
<dbReference type="AlphaFoldDB" id="A0A0U3N1W4"/>
<keyword evidence="4" id="KW-0812">Transmembrane</keyword>
<sequence length="117" mass="12520" precursor="true">MNTSLAPFLWFLAILALIPVVLWLLKRTPLGGAALGGHLRTVAQLVIAPSQRIVIVEVGQGEDRRWLVLGITGQQIRTLHEMPPQPDVGVALQAAQPSFANLLKRSLGGRNADGTGV</sequence>
<organism evidence="9 10">
    <name type="scientific">Roseateles depolymerans</name>
    <dbReference type="NCBI Taxonomy" id="76731"/>
    <lineage>
        <taxon>Bacteria</taxon>
        <taxon>Pseudomonadati</taxon>
        <taxon>Pseudomonadota</taxon>
        <taxon>Betaproteobacteria</taxon>
        <taxon>Burkholderiales</taxon>
        <taxon>Sphaerotilaceae</taxon>
        <taxon>Roseateles</taxon>
    </lineage>
</organism>
<evidence type="ECO:0000256" key="7">
    <source>
        <dbReference type="ARBA" id="ARBA00023143"/>
    </source>
</evidence>
<accession>A0A0U3N1W4</accession>
<dbReference type="EMBL" id="CP013729">
    <property type="protein sequence ID" value="ALV06203.1"/>
    <property type="molecule type" value="Genomic_DNA"/>
</dbReference>
<dbReference type="GO" id="GO:0044781">
    <property type="term" value="P:bacterial-type flagellum organization"/>
    <property type="evidence" value="ECO:0007669"/>
    <property type="project" value="InterPro"/>
</dbReference>
<dbReference type="PANTHER" id="PTHR38766">
    <property type="entry name" value="FLAGELLAR PROTEIN FLIO"/>
    <property type="match status" value="1"/>
</dbReference>
<keyword evidence="9" id="KW-0969">Cilium</keyword>
<name>A0A0U3N1W4_9BURK</name>
<evidence type="ECO:0000256" key="4">
    <source>
        <dbReference type="ARBA" id="ARBA00022692"/>
    </source>
</evidence>
<evidence type="ECO:0000256" key="5">
    <source>
        <dbReference type="ARBA" id="ARBA00022989"/>
    </source>
</evidence>
<comment type="similarity">
    <text evidence="8">Belongs to the FliO/MopB family.</text>
</comment>